<keyword evidence="2" id="KW-0812">Transmembrane</keyword>
<gene>
    <name evidence="3" type="ORF">ESY86_06965</name>
</gene>
<dbReference type="Proteomes" id="UP000321578">
    <property type="component" value="Unassembled WGS sequence"/>
</dbReference>
<organism evidence="3 4">
    <name type="scientific">Subsaximicrobium wynnwilliamsii</name>
    <dbReference type="NCBI Taxonomy" id="291179"/>
    <lineage>
        <taxon>Bacteria</taxon>
        <taxon>Pseudomonadati</taxon>
        <taxon>Bacteroidota</taxon>
        <taxon>Flavobacteriia</taxon>
        <taxon>Flavobacteriales</taxon>
        <taxon>Flavobacteriaceae</taxon>
        <taxon>Subsaximicrobium</taxon>
    </lineage>
</organism>
<dbReference type="OrthoDB" id="952668at2"/>
<evidence type="ECO:0000313" key="4">
    <source>
        <dbReference type="Proteomes" id="UP000321578"/>
    </source>
</evidence>
<dbReference type="AlphaFoldDB" id="A0A5C6ZJ44"/>
<comment type="caution">
    <text evidence="3">The sequence shown here is derived from an EMBL/GenBank/DDBJ whole genome shotgun (WGS) entry which is preliminary data.</text>
</comment>
<evidence type="ECO:0000256" key="1">
    <source>
        <dbReference type="SAM" id="MobiDB-lite"/>
    </source>
</evidence>
<keyword evidence="2" id="KW-0472">Membrane</keyword>
<dbReference type="EMBL" id="VORO01000005">
    <property type="protein sequence ID" value="TXD89933.1"/>
    <property type="molecule type" value="Genomic_DNA"/>
</dbReference>
<protein>
    <submittedName>
        <fullName evidence="3">Uncharacterized protein</fullName>
    </submittedName>
</protein>
<reference evidence="3 4" key="1">
    <citation type="submission" date="2019-08" db="EMBL/GenBank/DDBJ databases">
        <title>Genomes of Subsaximicrobium wynnwilliamsii strains.</title>
        <authorList>
            <person name="Bowman J.P."/>
        </authorList>
    </citation>
    <scope>NUCLEOTIDE SEQUENCE [LARGE SCALE GENOMIC DNA]</scope>
    <source>
        <strain evidence="3 4">2-80-2</strain>
    </source>
</reference>
<dbReference type="RefSeq" id="WP_147085878.1">
    <property type="nucleotide sequence ID" value="NZ_VORM01000028.1"/>
</dbReference>
<keyword evidence="4" id="KW-1185">Reference proteome</keyword>
<name>A0A5C6ZJ44_9FLAO</name>
<evidence type="ECO:0000313" key="3">
    <source>
        <dbReference type="EMBL" id="TXD89933.1"/>
    </source>
</evidence>
<keyword evidence="2" id="KW-1133">Transmembrane helix</keyword>
<evidence type="ECO:0000256" key="2">
    <source>
        <dbReference type="SAM" id="Phobius"/>
    </source>
</evidence>
<sequence length="218" mass="24097">MAEIKIEKKKPTWPWVVLVLFILALIAFFAFKDEISDEMTDDYNDDPKTAQYGDSAGTSMGNGATHADYDLDSTATAEVSAYDRSIANSPRSASDSTYSNTAFVNLSQAVARKAKTHDLQSSEALERLERYGNQTNDSSVATNSVEKGILKNFKSISEDVTEVLEAIQTKAYPSLKTEISTLKQHASKLDTNNAWSKQPKQLQSFLEKARAILNNMNP</sequence>
<feature type="transmembrane region" description="Helical" evidence="2">
    <location>
        <begin position="12"/>
        <end position="31"/>
    </location>
</feature>
<feature type="region of interest" description="Disordered" evidence="1">
    <location>
        <begin position="42"/>
        <end position="64"/>
    </location>
</feature>
<proteinExistence type="predicted"/>
<accession>A0A5C6ZJ44</accession>